<feature type="transmembrane region" description="Helical" evidence="5">
    <location>
        <begin position="172"/>
        <end position="198"/>
    </location>
</feature>
<gene>
    <name evidence="5 7" type="primary">tatC</name>
    <name evidence="7" type="ORF">LLY24_16625</name>
</gene>
<feature type="transmembrane region" description="Helical" evidence="5">
    <location>
        <begin position="89"/>
        <end position="110"/>
    </location>
</feature>
<keyword evidence="2 5" id="KW-0812">Transmembrane</keyword>
<dbReference type="PANTHER" id="PTHR30371:SF0">
    <property type="entry name" value="SEC-INDEPENDENT PROTEIN TRANSLOCASE PROTEIN TATC, CHLOROPLASTIC-RELATED"/>
    <property type="match status" value="1"/>
</dbReference>
<dbReference type="RefSeq" id="WP_259037438.1">
    <property type="nucleotide sequence ID" value="NZ_JAJISC010000009.1"/>
</dbReference>
<dbReference type="PRINTS" id="PR01840">
    <property type="entry name" value="TATCFAMILY"/>
</dbReference>
<sequence>MSSTGDPLDSRPGNTPNEPPQAPLIEHLIELRSRLLRSVVVIVVVFLALYAFSNDIYTFVAKPLMALLPEGSQMIATEVASPFLAPFKLTLVVAVFIAIPFVLHQAWAFVAPGLYENEKMLAFPLLVSSVVLFYGGAAFAYYVVFPLLFAFFTQTGPENVAVMTDINQYLNFVLKLFFAFGVAFEIPIATFLLILSGATTVESLSKKRPYIFLGCFIIGMLLTPPDVISQSLLAVPMYLLYEIGLLFGRLVRKRRDEQAREAEKESA</sequence>
<dbReference type="InterPro" id="IPR002033">
    <property type="entry name" value="TatC"/>
</dbReference>
<proteinExistence type="inferred from homology"/>
<organism evidence="7 8">
    <name type="scientific">Halomonas dongshanensis</name>
    <dbReference type="NCBI Taxonomy" id="2890835"/>
    <lineage>
        <taxon>Bacteria</taxon>
        <taxon>Pseudomonadati</taxon>
        <taxon>Pseudomonadota</taxon>
        <taxon>Gammaproteobacteria</taxon>
        <taxon>Oceanospirillales</taxon>
        <taxon>Halomonadaceae</taxon>
        <taxon>Halomonas</taxon>
    </lineage>
</organism>
<feature type="transmembrane region" description="Helical" evidence="5">
    <location>
        <begin position="210"/>
        <end position="227"/>
    </location>
</feature>
<dbReference type="InterPro" id="IPR019820">
    <property type="entry name" value="Sec-indep_translocase_CS"/>
</dbReference>
<evidence type="ECO:0000313" key="8">
    <source>
        <dbReference type="Proteomes" id="UP001165542"/>
    </source>
</evidence>
<comment type="similarity">
    <text evidence="5">Belongs to the TatC family.</text>
</comment>
<evidence type="ECO:0000256" key="6">
    <source>
        <dbReference type="SAM" id="MobiDB-lite"/>
    </source>
</evidence>
<dbReference type="PANTHER" id="PTHR30371">
    <property type="entry name" value="SEC-INDEPENDENT PROTEIN TRANSLOCASE PROTEIN TATC"/>
    <property type="match status" value="1"/>
</dbReference>
<evidence type="ECO:0000256" key="5">
    <source>
        <dbReference type="HAMAP-Rule" id="MF_00902"/>
    </source>
</evidence>
<dbReference type="NCBIfam" id="TIGR00945">
    <property type="entry name" value="tatC"/>
    <property type="match status" value="1"/>
</dbReference>
<keyword evidence="5" id="KW-0811">Translocation</keyword>
<accession>A0ABT2EK45</accession>
<dbReference type="HAMAP" id="MF_00902">
    <property type="entry name" value="TatC"/>
    <property type="match status" value="1"/>
</dbReference>
<comment type="subunit">
    <text evidence="5">The Tat system comprises two distinct complexes: a TatABC complex, containing multiple copies of TatA, TatB and TatC subunits, and a separate TatA complex, containing only TatA subunits. Substrates initially bind to the TatABC complex, which probably triggers association of the separate TatA complex to form the active translocon.</text>
</comment>
<keyword evidence="8" id="KW-1185">Reference proteome</keyword>
<evidence type="ECO:0000256" key="2">
    <source>
        <dbReference type="ARBA" id="ARBA00022692"/>
    </source>
</evidence>
<dbReference type="EMBL" id="JAJISC010000009">
    <property type="protein sequence ID" value="MCS2610942.1"/>
    <property type="molecule type" value="Genomic_DNA"/>
</dbReference>
<keyword evidence="5" id="KW-0653">Protein transport</keyword>
<feature type="transmembrane region" description="Helical" evidence="5">
    <location>
        <begin position="233"/>
        <end position="251"/>
    </location>
</feature>
<keyword evidence="3 5" id="KW-1133">Transmembrane helix</keyword>
<comment type="subcellular location">
    <subcellularLocation>
        <location evidence="5">Cell membrane</location>
        <topology evidence="5">Multi-pass membrane protein</topology>
    </subcellularLocation>
    <subcellularLocation>
        <location evidence="1">Membrane</location>
        <topology evidence="1">Multi-pass membrane protein</topology>
    </subcellularLocation>
</comment>
<dbReference type="PROSITE" id="PS01218">
    <property type="entry name" value="TATC"/>
    <property type="match status" value="1"/>
</dbReference>
<protein>
    <recommendedName>
        <fullName evidence="5">Sec-independent protein translocase protein TatC</fullName>
    </recommendedName>
</protein>
<reference evidence="7" key="1">
    <citation type="submission" date="2021-11" db="EMBL/GenBank/DDBJ databases">
        <title>Halomonas sp., isolated from a coastal aquaculture zone in Dongshan Bay.</title>
        <authorList>
            <person name="Lin W."/>
        </authorList>
    </citation>
    <scope>NUCLEOTIDE SEQUENCE</scope>
    <source>
        <strain evidence="7">Yzlin-01</strain>
    </source>
</reference>
<keyword evidence="5" id="KW-1003">Cell membrane</keyword>
<evidence type="ECO:0000313" key="7">
    <source>
        <dbReference type="EMBL" id="MCS2610942.1"/>
    </source>
</evidence>
<keyword evidence="4 5" id="KW-0472">Membrane</keyword>
<comment type="function">
    <text evidence="5">Part of the twin-arginine translocation (Tat) system that transports large folded proteins containing a characteristic twin-arginine motif in their signal peptide across membranes. Together with TatB, TatC is part of a receptor directly interacting with Tat signal peptides.</text>
</comment>
<evidence type="ECO:0000256" key="3">
    <source>
        <dbReference type="ARBA" id="ARBA00022989"/>
    </source>
</evidence>
<keyword evidence="5" id="KW-0813">Transport</keyword>
<feature type="transmembrane region" description="Helical" evidence="5">
    <location>
        <begin position="35"/>
        <end position="53"/>
    </location>
</feature>
<name>A0ABT2EK45_9GAMM</name>
<dbReference type="Proteomes" id="UP001165542">
    <property type="component" value="Unassembled WGS sequence"/>
</dbReference>
<evidence type="ECO:0000256" key="1">
    <source>
        <dbReference type="ARBA" id="ARBA00004141"/>
    </source>
</evidence>
<evidence type="ECO:0000256" key="4">
    <source>
        <dbReference type="ARBA" id="ARBA00023136"/>
    </source>
</evidence>
<comment type="caution">
    <text evidence="7">The sequence shown here is derived from an EMBL/GenBank/DDBJ whole genome shotgun (WGS) entry which is preliminary data.</text>
</comment>
<feature type="region of interest" description="Disordered" evidence="6">
    <location>
        <begin position="1"/>
        <end position="21"/>
    </location>
</feature>
<feature type="transmembrane region" description="Helical" evidence="5">
    <location>
        <begin position="122"/>
        <end position="152"/>
    </location>
</feature>
<dbReference type="Pfam" id="PF00902">
    <property type="entry name" value="TatC"/>
    <property type="match status" value="1"/>
</dbReference>